<organism evidence="2 3">
    <name type="scientific">Aphanomyces astaci</name>
    <name type="common">Crayfish plague agent</name>
    <dbReference type="NCBI Taxonomy" id="112090"/>
    <lineage>
        <taxon>Eukaryota</taxon>
        <taxon>Sar</taxon>
        <taxon>Stramenopiles</taxon>
        <taxon>Oomycota</taxon>
        <taxon>Saprolegniomycetes</taxon>
        <taxon>Saprolegniales</taxon>
        <taxon>Verrucalvaceae</taxon>
        <taxon>Aphanomyces</taxon>
    </lineage>
</organism>
<feature type="region of interest" description="Disordered" evidence="1">
    <location>
        <begin position="1"/>
        <end position="29"/>
    </location>
</feature>
<evidence type="ECO:0000313" key="3">
    <source>
        <dbReference type="Proteomes" id="UP000266643"/>
    </source>
</evidence>
<comment type="caution">
    <text evidence="2">The sequence shown here is derived from an EMBL/GenBank/DDBJ whole genome shotgun (WGS) entry which is preliminary data.</text>
</comment>
<name>A0A397C648_APHAT</name>
<reference evidence="2 3" key="1">
    <citation type="submission" date="2018-08" db="EMBL/GenBank/DDBJ databases">
        <title>Aphanomyces genome sequencing and annotation.</title>
        <authorList>
            <person name="Minardi D."/>
            <person name="Oidtmann B."/>
            <person name="Van Der Giezen M."/>
            <person name="Studholme D.J."/>
        </authorList>
    </citation>
    <scope>NUCLEOTIDE SEQUENCE [LARGE SCALE GENOMIC DNA]</scope>
    <source>
        <strain evidence="2 3">D2</strain>
    </source>
</reference>
<gene>
    <name evidence="2" type="ORF">DYB30_008266</name>
</gene>
<feature type="region of interest" description="Disordered" evidence="1">
    <location>
        <begin position="499"/>
        <end position="578"/>
    </location>
</feature>
<accession>A0A397C648</accession>
<dbReference type="EMBL" id="QUTD01011966">
    <property type="protein sequence ID" value="RHY38928.1"/>
    <property type="molecule type" value="Genomic_DNA"/>
</dbReference>
<sequence length="842" mass="93474">MMADDEDHQDSDNNQGGGGGSRRHTASLRMRKYRTQKKEQFRRLEAEWQYLQQTLRQLQHQHTAHHSASDTTHAPARLAPRVTSQHERHHLDQQLALHTSQLRGDAEAKYRLACCLRDWVASQTPTPGLTPQMSWIYSTLCADPAARQLGFQWLSDRLYHTSHSVIPQHPLGGQGGDAMQLTVHTNADENPVTIVAMEFHFQFHTVFASFANVVSAILAFSNQGGFVVSDVIPCQVVEAVSDTLQYVYGANRRSGVTMRRVTNLFHNHDRTRAVQTYAKVADDECFPLQHGEIRTHGFGWFDLDRSCNSGHWIVRSHTDCSGRTVAERVAGSITKVRGSVLHYAPITNEGVVSLECMGSLFGINHHQFSTTAVFCWAMLDIDNGGGGRLSVGSLDDLTTAAQAGLFLLAQNEDLQVQITELTAQVAHQSHELELATAKYDSCWRQRCLAMKEVTDVLKENHQLQRDLKHAIARALELERDAAQMESRLHVAESALNRIVQQDTKQQKSPPLQKSKWSAKQVSTDDDVRVPERGPSTTLLERYAEGLEVGNTARAEPPNQADSEVEDRDGHPTAVRTATSQTSSLASALLMVDLAAKLDKLAPLEHLYRQSVAALEVQTKHVQELQLEQAEERDLIVSMRDVIAELKQHIHHLELSTSTTPLDDKEGESIDTIIPETLSSDRANNIVPAASVSEVISKSDCGGSCQHFPQFKSLGVPLMLEGTHQLVEQLKAHTPLMWSRPIGSVSIGFHGSASGVVDAAIACLQDIWPAATEADFMDLTDWLHLAFRGTGLHRPLHMRNLSEDTVAQIVSTLVPLLQSACHRTVDIALFDRVQYTTDVILRC</sequence>
<feature type="compositionally biased region" description="Low complexity" evidence="1">
    <location>
        <begin position="506"/>
        <end position="515"/>
    </location>
</feature>
<evidence type="ECO:0000313" key="2">
    <source>
        <dbReference type="EMBL" id="RHY38928.1"/>
    </source>
</evidence>
<dbReference type="VEuPathDB" id="FungiDB:H257_08261"/>
<dbReference type="Proteomes" id="UP000266643">
    <property type="component" value="Unassembled WGS sequence"/>
</dbReference>
<dbReference type="AlphaFoldDB" id="A0A397C648"/>
<proteinExistence type="predicted"/>
<evidence type="ECO:0000256" key="1">
    <source>
        <dbReference type="SAM" id="MobiDB-lite"/>
    </source>
</evidence>
<protein>
    <submittedName>
        <fullName evidence="2">Uncharacterized protein</fullName>
    </submittedName>
</protein>
<dbReference type="VEuPathDB" id="FungiDB:H257_08260"/>